<evidence type="ECO:0000313" key="16">
    <source>
        <dbReference type="Proteomes" id="UP000504629"/>
    </source>
</evidence>
<evidence type="ECO:0000256" key="11">
    <source>
        <dbReference type="PROSITE-ProRule" id="PRU00042"/>
    </source>
</evidence>
<dbReference type="PANTHER" id="PTHR24384">
    <property type="entry name" value="FINGER PUTATIVE TRANSCRIPTION FACTOR FAMILY-RELATED"/>
    <property type="match status" value="1"/>
</dbReference>
<evidence type="ECO:0000256" key="9">
    <source>
        <dbReference type="ARBA" id="ARBA00023163"/>
    </source>
</evidence>
<evidence type="ECO:0000256" key="8">
    <source>
        <dbReference type="ARBA" id="ARBA00023125"/>
    </source>
</evidence>
<keyword evidence="4" id="KW-0677">Repeat</keyword>
<feature type="domain" description="ZAD" evidence="15">
    <location>
        <begin position="5"/>
        <end position="75"/>
    </location>
</feature>
<dbReference type="GO" id="GO:0005634">
    <property type="term" value="C:nucleus"/>
    <property type="evidence" value="ECO:0007669"/>
    <property type="project" value="UniProtKB-SubCell"/>
</dbReference>
<keyword evidence="3 12" id="KW-0479">Metal-binding</keyword>
<comment type="subcellular location">
    <subcellularLocation>
        <location evidence="2">Nucleus</location>
    </subcellularLocation>
</comment>
<evidence type="ECO:0000256" key="4">
    <source>
        <dbReference type="ARBA" id="ARBA00022737"/>
    </source>
</evidence>
<feature type="domain" description="C2H2-type" evidence="14">
    <location>
        <begin position="397"/>
        <end position="424"/>
    </location>
</feature>
<evidence type="ECO:0000256" key="6">
    <source>
        <dbReference type="ARBA" id="ARBA00022833"/>
    </source>
</evidence>
<dbReference type="InterPro" id="IPR013087">
    <property type="entry name" value="Znf_C2H2_type"/>
</dbReference>
<keyword evidence="5 11" id="KW-0863">Zinc-finger</keyword>
<evidence type="ECO:0000256" key="7">
    <source>
        <dbReference type="ARBA" id="ARBA00023015"/>
    </source>
</evidence>
<feature type="binding site" evidence="12">
    <location>
        <position position="7"/>
    </location>
    <ligand>
        <name>Zn(2+)</name>
        <dbReference type="ChEBI" id="CHEBI:29105"/>
    </ligand>
</feature>
<evidence type="ECO:0000256" key="13">
    <source>
        <dbReference type="SAM" id="MobiDB-lite"/>
    </source>
</evidence>
<dbReference type="GO" id="GO:0000981">
    <property type="term" value="F:DNA-binding transcription factor activity, RNA polymerase II-specific"/>
    <property type="evidence" value="ECO:0007669"/>
    <property type="project" value="TreeGrafter"/>
</dbReference>
<gene>
    <name evidence="17" type="primary">LOC114242481</name>
</gene>
<evidence type="ECO:0000256" key="5">
    <source>
        <dbReference type="ARBA" id="ARBA00022771"/>
    </source>
</evidence>
<evidence type="ECO:0000259" key="14">
    <source>
        <dbReference type="PROSITE" id="PS50157"/>
    </source>
</evidence>
<dbReference type="GO" id="GO:0008270">
    <property type="term" value="F:zinc ion binding"/>
    <property type="evidence" value="ECO:0007669"/>
    <property type="project" value="UniProtKB-UniRule"/>
</dbReference>
<keyword evidence="9" id="KW-0804">Transcription</keyword>
<dbReference type="PROSITE" id="PS51915">
    <property type="entry name" value="ZAD"/>
    <property type="match status" value="1"/>
</dbReference>
<evidence type="ECO:0000313" key="17">
    <source>
        <dbReference type="RefSeq" id="XP_028029452.1"/>
    </source>
</evidence>
<name>A0A6J2JK98_BOMMA</name>
<feature type="binding site" evidence="12">
    <location>
        <position position="51"/>
    </location>
    <ligand>
        <name>Zn(2+)</name>
        <dbReference type="ChEBI" id="CHEBI:29105"/>
    </ligand>
</feature>
<dbReference type="Pfam" id="PF07776">
    <property type="entry name" value="zf-AD"/>
    <property type="match status" value="1"/>
</dbReference>
<evidence type="ECO:0000256" key="12">
    <source>
        <dbReference type="PROSITE-ProRule" id="PRU01263"/>
    </source>
</evidence>
<keyword evidence="6 12" id="KW-0862">Zinc</keyword>
<feature type="domain" description="C2H2-type" evidence="14">
    <location>
        <begin position="611"/>
        <end position="639"/>
    </location>
</feature>
<dbReference type="PANTHER" id="PTHR24384:SF189">
    <property type="entry name" value="C2H2-TYPE DOMAIN-CONTAINING PROTEIN-RELATED"/>
    <property type="match status" value="1"/>
</dbReference>
<dbReference type="Gene3D" id="3.30.160.60">
    <property type="entry name" value="Classic Zinc Finger"/>
    <property type="match status" value="4"/>
</dbReference>
<organism evidence="16 17">
    <name type="scientific">Bombyx mandarina</name>
    <name type="common">Wild silk moth</name>
    <name type="synonym">Wild silkworm</name>
    <dbReference type="NCBI Taxonomy" id="7092"/>
    <lineage>
        <taxon>Eukaryota</taxon>
        <taxon>Metazoa</taxon>
        <taxon>Ecdysozoa</taxon>
        <taxon>Arthropoda</taxon>
        <taxon>Hexapoda</taxon>
        <taxon>Insecta</taxon>
        <taxon>Pterygota</taxon>
        <taxon>Neoptera</taxon>
        <taxon>Endopterygota</taxon>
        <taxon>Lepidoptera</taxon>
        <taxon>Glossata</taxon>
        <taxon>Ditrysia</taxon>
        <taxon>Bombycoidea</taxon>
        <taxon>Bombycidae</taxon>
        <taxon>Bombycinae</taxon>
        <taxon>Bombyx</taxon>
    </lineage>
</organism>
<dbReference type="InterPro" id="IPR012934">
    <property type="entry name" value="Znf_AD"/>
</dbReference>
<evidence type="ECO:0000256" key="3">
    <source>
        <dbReference type="ARBA" id="ARBA00022723"/>
    </source>
</evidence>
<comment type="function">
    <text evidence="1">May be involved in transcriptional regulation.</text>
</comment>
<dbReference type="PROSITE" id="PS00028">
    <property type="entry name" value="ZINC_FINGER_C2H2_1"/>
    <property type="match status" value="7"/>
</dbReference>
<dbReference type="GO" id="GO:0000978">
    <property type="term" value="F:RNA polymerase II cis-regulatory region sequence-specific DNA binding"/>
    <property type="evidence" value="ECO:0007669"/>
    <property type="project" value="TreeGrafter"/>
</dbReference>
<dbReference type="SUPFAM" id="SSF57667">
    <property type="entry name" value="beta-beta-alpha zinc fingers"/>
    <property type="match status" value="4"/>
</dbReference>
<dbReference type="Pfam" id="PF00096">
    <property type="entry name" value="zf-C2H2"/>
    <property type="match status" value="3"/>
</dbReference>
<evidence type="ECO:0000259" key="15">
    <source>
        <dbReference type="PROSITE" id="PS51915"/>
    </source>
</evidence>
<reference evidence="17" key="1">
    <citation type="submission" date="2025-08" db="UniProtKB">
        <authorList>
            <consortium name="RefSeq"/>
        </authorList>
    </citation>
    <scope>IDENTIFICATION</scope>
    <source>
        <tissue evidence="17">Silk gland</tissue>
    </source>
</reference>
<proteinExistence type="predicted"/>
<dbReference type="Proteomes" id="UP000504629">
    <property type="component" value="Unplaced"/>
</dbReference>
<dbReference type="KEGG" id="bman:114242481"/>
<keyword evidence="7" id="KW-0805">Transcription regulation</keyword>
<feature type="domain" description="C2H2-type" evidence="14">
    <location>
        <begin position="314"/>
        <end position="338"/>
    </location>
</feature>
<dbReference type="InterPro" id="IPR050752">
    <property type="entry name" value="C2H2-ZF_domain"/>
</dbReference>
<dbReference type="AlphaFoldDB" id="A0A6J2JK98"/>
<dbReference type="OrthoDB" id="6365676at2759"/>
<protein>
    <submittedName>
        <fullName evidence="17">Oocyte zinc finger protein XlCOF6-like</fullName>
    </submittedName>
</protein>
<dbReference type="FunFam" id="3.30.160.60:FF:000097">
    <property type="entry name" value="Zinc finger protein"/>
    <property type="match status" value="1"/>
</dbReference>
<dbReference type="SUPFAM" id="SSF57716">
    <property type="entry name" value="Glucocorticoid receptor-like (DNA-binding domain)"/>
    <property type="match status" value="1"/>
</dbReference>
<dbReference type="FunFam" id="3.30.160.60:FF:002343">
    <property type="entry name" value="Zinc finger protein 33A"/>
    <property type="match status" value="1"/>
</dbReference>
<dbReference type="RefSeq" id="XP_028029452.1">
    <property type="nucleotide sequence ID" value="XM_028173651.1"/>
</dbReference>
<evidence type="ECO:0000256" key="1">
    <source>
        <dbReference type="ARBA" id="ARBA00003767"/>
    </source>
</evidence>
<dbReference type="PROSITE" id="PS50157">
    <property type="entry name" value="ZINC_FINGER_C2H2_2"/>
    <property type="match status" value="5"/>
</dbReference>
<dbReference type="SMART" id="SM00868">
    <property type="entry name" value="zf-AD"/>
    <property type="match status" value="1"/>
</dbReference>
<feature type="binding site" evidence="12">
    <location>
        <position position="10"/>
    </location>
    <ligand>
        <name>Zn(2+)</name>
        <dbReference type="ChEBI" id="CHEBI:29105"/>
    </ligand>
</feature>
<accession>A0A6J2JK98</accession>
<feature type="region of interest" description="Disordered" evidence="13">
    <location>
        <begin position="639"/>
        <end position="672"/>
    </location>
</feature>
<keyword evidence="8" id="KW-0238">DNA-binding</keyword>
<evidence type="ECO:0000256" key="2">
    <source>
        <dbReference type="ARBA" id="ARBA00004123"/>
    </source>
</evidence>
<sequence length="672" mass="78681">MPELKVCRVCLNKDVTMYKYDRCQLKCFYEEIMAEKIDHRDGLPQCFCYECATMLYKFHKFKEKCKIGQKALKEILIKGSLTYTAVNRIDREKKNLKSNLGIVIANERVKTQIIRHRSSNYETRVPEIEKIEIDSQSDYSDVQERNNSDYDIDETAVEEVVVEDKKNLELVFTDNVIPLLNEQEDKVFSEPLLVDEKVDDEPIQPIEDPSLKIEEDKFSSDDELLIKIKKPVIEKRVTRKRKSDCIKNGKEIKKKLFKKPKKVEDMETEKFKAETKRANYLNPKNWLTVYLSEEEAEKSFKAKAEDPKFLKSPFRCYQCYKGFSKQDMLDRHTKLRHSETLGPIECKFCHMRFKWKCFLNRHMPRHYTIYKCLRCNLTCTIESSAVFHEDYHNGVIRKCKHCGEEFRHSSTYYTHLRTHRSQYLCTLCGVSFVSEAGLHLHKLAKHIDDKPSAGGVKQQGEVNTYCERCDIKFETKEAFEEHLFHSDMHSVEPEAMAEDVPAPACPKVLRRKGTRTPRKPTTCSYCGKVFPTQAACMKHHHSEHPRTPFFPNEPRHICEICGVSLAPVSIQSHLNTHTRERLYTCTTCGVVFNSKSSWTRHQLTHTGEKPFACSLCDKRFTQSNSVKLHYKTFHLKEPYPKRNRRKKGEDGALQDDFRAEAESESLTLDRWR</sequence>
<dbReference type="GeneID" id="114242481"/>
<feature type="domain" description="C2H2-type" evidence="14">
    <location>
        <begin position="423"/>
        <end position="451"/>
    </location>
</feature>
<feature type="binding site" evidence="12">
    <location>
        <position position="48"/>
    </location>
    <ligand>
        <name>Zn(2+)</name>
        <dbReference type="ChEBI" id="CHEBI:29105"/>
    </ligand>
</feature>
<feature type="compositionally biased region" description="Basic and acidic residues" evidence="13">
    <location>
        <begin position="647"/>
        <end position="672"/>
    </location>
</feature>
<feature type="domain" description="C2H2-type" evidence="14">
    <location>
        <begin position="583"/>
        <end position="610"/>
    </location>
</feature>
<dbReference type="InterPro" id="IPR036236">
    <property type="entry name" value="Znf_C2H2_sf"/>
</dbReference>
<keyword evidence="16" id="KW-1185">Reference proteome</keyword>
<keyword evidence="10" id="KW-0539">Nucleus</keyword>
<evidence type="ECO:0000256" key="10">
    <source>
        <dbReference type="ARBA" id="ARBA00023242"/>
    </source>
</evidence>
<dbReference type="SMART" id="SM00355">
    <property type="entry name" value="ZnF_C2H2"/>
    <property type="match status" value="10"/>
</dbReference>